<comment type="caution">
    <text evidence="1">The sequence shown here is derived from an EMBL/GenBank/DDBJ whole genome shotgun (WGS) entry which is preliminary data.</text>
</comment>
<name>A0ABV4IB69_9BURK</name>
<evidence type="ECO:0000313" key="1">
    <source>
        <dbReference type="EMBL" id="MEZ2739082.1"/>
    </source>
</evidence>
<dbReference type="RefSeq" id="WP_370891349.1">
    <property type="nucleotide sequence ID" value="NZ_JBGJLR010000004.1"/>
</dbReference>
<protein>
    <submittedName>
        <fullName evidence="1">Uncharacterized protein</fullName>
    </submittedName>
</protein>
<sequence>MTQAAGTLIGVLSACLVNGFGMQQVSSFVVMQGLGQITVPVATGWERMCVIDVAGCTDASYNGEYKLTQVSADGLRVSFPIDAPDGTVQGAAITVKLAPAGWLLRFADPATNKAVYMPGTPQWAGHCLRVEDIAGTHANVRAYESMTSVDDGLGMFPQVAKLAVATWPKAISTLRPSRWLFLADDRLLYAGIAAGYAGNTSSVAYLMRWFGRFESLTPGDMHAITLSVQSTTSVTGGSIGSGCASVSEVNMQELISTARTPDGMTTAISGAVTLLYPYSSESGGDTTCGNATGLDVGSLVFAQKFLRHAATSYPRARMPAILHAMHSSVYSVVSEGAQVSLQGRAHKIFPGPQRTSGGMTGLWLCAIDVEGPWT</sequence>
<dbReference type="EMBL" id="JBGJLR010000004">
    <property type="protein sequence ID" value="MEZ2739082.1"/>
    <property type="molecule type" value="Genomic_DNA"/>
</dbReference>
<evidence type="ECO:0000313" key="2">
    <source>
        <dbReference type="Proteomes" id="UP001567350"/>
    </source>
</evidence>
<reference evidence="1 2" key="1">
    <citation type="submission" date="2024-08" db="EMBL/GenBank/DDBJ databases">
        <authorList>
            <person name="Feng Z."/>
            <person name="Ronholm J."/>
        </authorList>
    </citation>
    <scope>NUCLEOTIDE SEQUENCE [LARGE SCALE GENOMIC DNA]</scope>
    <source>
        <strain evidence="1 2">4-AB0-8</strain>
    </source>
</reference>
<dbReference type="Proteomes" id="UP001567350">
    <property type="component" value="Unassembled WGS sequence"/>
</dbReference>
<organism evidence="1 2">
    <name type="scientific">Comamonas jiangduensis</name>
    <dbReference type="NCBI Taxonomy" id="1194168"/>
    <lineage>
        <taxon>Bacteria</taxon>
        <taxon>Pseudomonadati</taxon>
        <taxon>Pseudomonadota</taxon>
        <taxon>Betaproteobacteria</taxon>
        <taxon>Burkholderiales</taxon>
        <taxon>Comamonadaceae</taxon>
        <taxon>Comamonas</taxon>
    </lineage>
</organism>
<accession>A0ABV4IB69</accession>
<keyword evidence="2" id="KW-1185">Reference proteome</keyword>
<gene>
    <name evidence="1" type="ORF">ACBP88_06325</name>
</gene>
<proteinExistence type="predicted"/>